<dbReference type="RefSeq" id="WP_382353224.1">
    <property type="nucleotide sequence ID" value="NZ_JBHSMC010000020.1"/>
</dbReference>
<gene>
    <name evidence="2" type="ORF">ACFPM4_14700</name>
</gene>
<feature type="transmembrane region" description="Helical" evidence="1">
    <location>
        <begin position="42"/>
        <end position="62"/>
    </location>
</feature>
<dbReference type="EMBL" id="JBHSMC010000020">
    <property type="protein sequence ID" value="MFC5465979.1"/>
    <property type="molecule type" value="Genomic_DNA"/>
</dbReference>
<proteinExistence type="predicted"/>
<evidence type="ECO:0000313" key="3">
    <source>
        <dbReference type="Proteomes" id="UP001596147"/>
    </source>
</evidence>
<dbReference type="Proteomes" id="UP001596147">
    <property type="component" value="Unassembled WGS sequence"/>
</dbReference>
<accession>A0ABW0LJ98</accession>
<evidence type="ECO:0000313" key="2">
    <source>
        <dbReference type="EMBL" id="MFC5465979.1"/>
    </source>
</evidence>
<keyword evidence="3" id="KW-1185">Reference proteome</keyword>
<protein>
    <submittedName>
        <fullName evidence="2">Uncharacterized protein</fullName>
    </submittedName>
</protein>
<comment type="caution">
    <text evidence="2">The sequence shown here is derived from an EMBL/GenBank/DDBJ whole genome shotgun (WGS) entry which is preliminary data.</text>
</comment>
<keyword evidence="1" id="KW-0812">Transmembrane</keyword>
<keyword evidence="1" id="KW-1133">Transmembrane helix</keyword>
<reference evidence="3" key="1">
    <citation type="journal article" date="2019" name="Int. J. Syst. Evol. Microbiol.">
        <title>The Global Catalogue of Microorganisms (GCM) 10K type strain sequencing project: providing services to taxonomists for standard genome sequencing and annotation.</title>
        <authorList>
            <consortium name="The Broad Institute Genomics Platform"/>
            <consortium name="The Broad Institute Genome Sequencing Center for Infectious Disease"/>
            <person name="Wu L."/>
            <person name="Ma J."/>
        </authorList>
    </citation>
    <scope>NUCLEOTIDE SEQUENCE [LARGE SCALE GENOMIC DNA]</scope>
    <source>
        <strain evidence="3">CGMCC 1.12237</strain>
    </source>
</reference>
<evidence type="ECO:0000256" key="1">
    <source>
        <dbReference type="SAM" id="Phobius"/>
    </source>
</evidence>
<feature type="transmembrane region" description="Helical" evidence="1">
    <location>
        <begin position="12"/>
        <end position="30"/>
    </location>
</feature>
<keyword evidence="1" id="KW-0472">Membrane</keyword>
<name>A0ABW0LJ98_9BACI</name>
<organism evidence="2 3">
    <name type="scientific">Lederbergia graminis</name>
    <dbReference type="NCBI Taxonomy" id="735518"/>
    <lineage>
        <taxon>Bacteria</taxon>
        <taxon>Bacillati</taxon>
        <taxon>Bacillota</taxon>
        <taxon>Bacilli</taxon>
        <taxon>Bacillales</taxon>
        <taxon>Bacillaceae</taxon>
        <taxon>Lederbergia</taxon>
    </lineage>
</organism>
<sequence>MYHQNRIAKVIFNMGIIVIIAGAVIGYILGSQSYETEWIIVLQWWMTGFLSGLLFIGFSELIEIQYKTAMKLGVKHPIRFENALEEQPIKNDIDTN</sequence>